<dbReference type="AlphaFoldDB" id="A0A6J6I6I0"/>
<dbReference type="EMBL" id="CAEZVE010000048">
    <property type="protein sequence ID" value="CAB4619004.1"/>
    <property type="molecule type" value="Genomic_DNA"/>
</dbReference>
<keyword evidence="1" id="KW-1133">Transmembrane helix</keyword>
<gene>
    <name evidence="2" type="ORF">UFOPK1931_00380</name>
</gene>
<evidence type="ECO:0000313" key="2">
    <source>
        <dbReference type="EMBL" id="CAB4619004.1"/>
    </source>
</evidence>
<keyword evidence="1" id="KW-0812">Transmembrane</keyword>
<feature type="transmembrane region" description="Helical" evidence="1">
    <location>
        <begin position="24"/>
        <end position="44"/>
    </location>
</feature>
<evidence type="ECO:0000256" key="1">
    <source>
        <dbReference type="SAM" id="Phobius"/>
    </source>
</evidence>
<proteinExistence type="predicted"/>
<name>A0A6J6I6I0_9ZZZZ</name>
<keyword evidence="1" id="KW-0472">Membrane</keyword>
<protein>
    <submittedName>
        <fullName evidence="2">Unannotated protein</fullName>
    </submittedName>
</protein>
<accession>A0A6J6I6I0</accession>
<organism evidence="2">
    <name type="scientific">freshwater metagenome</name>
    <dbReference type="NCBI Taxonomy" id="449393"/>
    <lineage>
        <taxon>unclassified sequences</taxon>
        <taxon>metagenomes</taxon>
        <taxon>ecological metagenomes</taxon>
    </lineage>
</organism>
<reference evidence="2" key="1">
    <citation type="submission" date="2020-05" db="EMBL/GenBank/DDBJ databases">
        <authorList>
            <person name="Chiriac C."/>
            <person name="Salcher M."/>
            <person name="Ghai R."/>
            <person name="Kavagutti S V."/>
        </authorList>
    </citation>
    <scope>NUCLEOTIDE SEQUENCE</scope>
</reference>
<sequence length="53" mass="5986">MSEAPTSLGPMKTIEVMLFWLNKIWPWIVIPTLIIGAMFVALIWGEAKKGIRS</sequence>